<accession>A0A1G8PXA1</accession>
<gene>
    <name evidence="1" type="ORF">SAMN05216605_119136</name>
</gene>
<dbReference type="STRING" id="89065.SAMN05216605_119136"/>
<proteinExistence type="predicted"/>
<keyword evidence="2" id="KW-1185">Reference proteome</keyword>
<organism evidence="1 2">
    <name type="scientific">Pseudomonas abietaniphila</name>
    <dbReference type="NCBI Taxonomy" id="89065"/>
    <lineage>
        <taxon>Bacteria</taxon>
        <taxon>Pseudomonadati</taxon>
        <taxon>Pseudomonadota</taxon>
        <taxon>Gammaproteobacteria</taxon>
        <taxon>Pseudomonadales</taxon>
        <taxon>Pseudomonadaceae</taxon>
        <taxon>Pseudomonas</taxon>
    </lineage>
</organism>
<sequence>MREVVSTLKSSYTSLLSASVRLAEAGQDQEAMRLIELANSIQGAETKVLQHAKDAGIGRIVKLSDH</sequence>
<dbReference type="AlphaFoldDB" id="A0A1G8PXA1"/>
<name>A0A1G8PXA1_9PSED</name>
<evidence type="ECO:0000313" key="2">
    <source>
        <dbReference type="Proteomes" id="UP000182894"/>
    </source>
</evidence>
<dbReference type="Proteomes" id="UP000182894">
    <property type="component" value="Unassembled WGS sequence"/>
</dbReference>
<dbReference type="EMBL" id="FNCO01000019">
    <property type="protein sequence ID" value="SDI96855.1"/>
    <property type="molecule type" value="Genomic_DNA"/>
</dbReference>
<protein>
    <submittedName>
        <fullName evidence="1">Uncharacterized protein</fullName>
    </submittedName>
</protein>
<reference evidence="2" key="1">
    <citation type="submission" date="2016-10" db="EMBL/GenBank/DDBJ databases">
        <authorList>
            <person name="Varghese N."/>
            <person name="Submissions S."/>
        </authorList>
    </citation>
    <scope>NUCLEOTIDE SEQUENCE [LARGE SCALE GENOMIC DNA]</scope>
    <source>
        <strain evidence="2">ATCC 700689</strain>
    </source>
</reference>
<evidence type="ECO:0000313" key="1">
    <source>
        <dbReference type="EMBL" id="SDI96855.1"/>
    </source>
</evidence>